<accession>A0A140L8W4</accession>
<dbReference type="InterPro" id="IPR004516">
    <property type="entry name" value="HisRS/HisZ"/>
</dbReference>
<dbReference type="EC" id="6.1.1.21" evidence="11"/>
<dbReference type="Gene3D" id="3.30.930.10">
    <property type="entry name" value="Bira Bifunctional Protein, Domain 2"/>
    <property type="match status" value="1"/>
</dbReference>
<dbReference type="GO" id="GO:0005524">
    <property type="term" value="F:ATP binding"/>
    <property type="evidence" value="ECO:0007669"/>
    <property type="project" value="UniProtKB-UniRule"/>
</dbReference>
<dbReference type="InterPro" id="IPR033656">
    <property type="entry name" value="HisRS_anticodon"/>
</dbReference>
<dbReference type="EMBL" id="LOEE01000019">
    <property type="protein sequence ID" value="KXG76989.1"/>
    <property type="molecule type" value="Genomic_DNA"/>
</dbReference>
<evidence type="ECO:0000256" key="1">
    <source>
        <dbReference type="ARBA" id="ARBA00004496"/>
    </source>
</evidence>
<feature type="binding site" evidence="12">
    <location>
        <position position="126"/>
    </location>
    <ligand>
        <name>L-histidine</name>
        <dbReference type="ChEBI" id="CHEBI:57595"/>
    </ligand>
</feature>
<dbReference type="Gene3D" id="3.40.50.800">
    <property type="entry name" value="Anticodon-binding domain"/>
    <property type="match status" value="1"/>
</dbReference>
<feature type="binding site" evidence="12">
    <location>
        <begin position="261"/>
        <end position="262"/>
    </location>
    <ligand>
        <name>L-histidine</name>
        <dbReference type="ChEBI" id="CHEBI:57595"/>
    </ligand>
</feature>
<dbReference type="AlphaFoldDB" id="A0A140L8W4"/>
<evidence type="ECO:0000256" key="4">
    <source>
        <dbReference type="ARBA" id="ARBA00022490"/>
    </source>
</evidence>
<dbReference type="PANTHER" id="PTHR43707">
    <property type="entry name" value="HISTIDYL-TRNA SYNTHETASE"/>
    <property type="match status" value="1"/>
</dbReference>
<evidence type="ECO:0000256" key="3">
    <source>
        <dbReference type="ARBA" id="ARBA00011738"/>
    </source>
</evidence>
<evidence type="ECO:0000256" key="9">
    <source>
        <dbReference type="ARBA" id="ARBA00023146"/>
    </source>
</evidence>
<evidence type="ECO:0000313" key="15">
    <source>
        <dbReference type="Proteomes" id="UP000070456"/>
    </source>
</evidence>
<dbReference type="CDD" id="cd00773">
    <property type="entry name" value="HisRS-like_core"/>
    <property type="match status" value="1"/>
</dbReference>
<dbReference type="HAMAP" id="MF_00127">
    <property type="entry name" value="His_tRNA_synth"/>
    <property type="match status" value="1"/>
</dbReference>
<dbReference type="InterPro" id="IPR045864">
    <property type="entry name" value="aa-tRNA-synth_II/BPL/LPL"/>
</dbReference>
<keyword evidence="4 11" id="KW-0963">Cytoplasm</keyword>
<keyword evidence="6 11" id="KW-0547">Nucleotide-binding</keyword>
<dbReference type="PATRIC" id="fig|520762.4.peg.591"/>
<evidence type="ECO:0000256" key="6">
    <source>
        <dbReference type="ARBA" id="ARBA00022741"/>
    </source>
</evidence>
<dbReference type="GO" id="GO:0004821">
    <property type="term" value="F:histidine-tRNA ligase activity"/>
    <property type="evidence" value="ECO:0007669"/>
    <property type="project" value="UniProtKB-UniRule"/>
</dbReference>
<dbReference type="RefSeq" id="WP_068554805.1">
    <property type="nucleotide sequence ID" value="NZ_LOEE01000019.1"/>
</dbReference>
<evidence type="ECO:0000256" key="12">
    <source>
        <dbReference type="PIRSR" id="PIRSR001549-1"/>
    </source>
</evidence>
<keyword evidence="15" id="KW-1185">Reference proteome</keyword>
<dbReference type="Pfam" id="PF03129">
    <property type="entry name" value="HGTP_anticodon"/>
    <property type="match status" value="1"/>
</dbReference>
<dbReference type="Proteomes" id="UP000070456">
    <property type="component" value="Unassembled WGS sequence"/>
</dbReference>
<reference evidence="14 15" key="1">
    <citation type="submission" date="2015-12" db="EMBL/GenBank/DDBJ databases">
        <title>Draft genome sequence of the thermoanaerobe Thermotalea metallivorans, an isolate from the runoff channel of the Great Artesian Basin, Australia.</title>
        <authorList>
            <person name="Patel B.K."/>
        </authorList>
    </citation>
    <scope>NUCLEOTIDE SEQUENCE [LARGE SCALE GENOMIC DNA]</scope>
    <source>
        <strain evidence="14 15">B2-1</strain>
    </source>
</reference>
<gene>
    <name evidence="11 14" type="primary">hisS</name>
    <name evidence="14" type="ORF">AN619_05160</name>
</gene>
<comment type="catalytic activity">
    <reaction evidence="10 11">
        <text>tRNA(His) + L-histidine + ATP = L-histidyl-tRNA(His) + AMP + diphosphate + H(+)</text>
        <dbReference type="Rhea" id="RHEA:17313"/>
        <dbReference type="Rhea" id="RHEA-COMP:9665"/>
        <dbReference type="Rhea" id="RHEA-COMP:9689"/>
        <dbReference type="ChEBI" id="CHEBI:15378"/>
        <dbReference type="ChEBI" id="CHEBI:30616"/>
        <dbReference type="ChEBI" id="CHEBI:33019"/>
        <dbReference type="ChEBI" id="CHEBI:57595"/>
        <dbReference type="ChEBI" id="CHEBI:78442"/>
        <dbReference type="ChEBI" id="CHEBI:78527"/>
        <dbReference type="ChEBI" id="CHEBI:456215"/>
        <dbReference type="EC" id="6.1.1.21"/>
    </reaction>
</comment>
<dbReference type="GO" id="GO:0016740">
    <property type="term" value="F:transferase activity"/>
    <property type="evidence" value="ECO:0007669"/>
    <property type="project" value="UniProtKB-ARBA"/>
</dbReference>
<dbReference type="PROSITE" id="PS50862">
    <property type="entry name" value="AA_TRNA_LIGASE_II"/>
    <property type="match status" value="1"/>
</dbReference>
<feature type="binding site" evidence="12">
    <location>
        <begin position="81"/>
        <end position="83"/>
    </location>
    <ligand>
        <name>L-histidine</name>
        <dbReference type="ChEBI" id="CHEBI:57595"/>
    </ligand>
</feature>
<keyword evidence="7 11" id="KW-0067">ATP-binding</keyword>
<sequence>MLTQAPRGTKDILPSDAYKWQYVEKLFRDVCEKFGYKEIRTPGFEHTELFKRGVGETTDIVQKEMYSFKDNGGREITLKPEGTAPVVRAFIEHKLYADTQPTKLYYITPCFRYERPQAGRLRAFHQFGVEVFGADNASIDAEVIAIAMMFYRQLSITNLELRINSIGCPECRGKYNETLKTFLKSKLGHLCKTCQDRYERNPMRIIDCKVESCKEELKDIPLMLDHICSDCKEHFERLKESLELMGISYQVDPTIVRGLDYYRRTAFEIVSYEIGSQSTVCGGGRYDGLVEALGGPAVPGVGFGMGIERLLLTLENNHIEIPRPKGLDIFIATLGEKAGREATRLLYKLRMAGISGDKDHMNRSLKAQFKYADKLNASYTIVIGEDELEKDAVALKNMKTGDQVEIKLSNILCELKDRLGKEE</sequence>
<comment type="caution">
    <text evidence="14">The sequence shown here is derived from an EMBL/GenBank/DDBJ whole genome shotgun (WGS) entry which is preliminary data.</text>
</comment>
<keyword evidence="5 11" id="KW-0436">Ligase</keyword>
<dbReference type="NCBIfam" id="TIGR00442">
    <property type="entry name" value="hisS"/>
    <property type="match status" value="1"/>
</dbReference>
<feature type="domain" description="Aminoacyl-transfer RNA synthetases class-II family profile" evidence="13">
    <location>
        <begin position="1"/>
        <end position="322"/>
    </location>
</feature>
<dbReference type="InterPro" id="IPR041715">
    <property type="entry name" value="HisRS-like_core"/>
</dbReference>
<dbReference type="Pfam" id="PF13393">
    <property type="entry name" value="tRNA-synt_His"/>
    <property type="match status" value="1"/>
</dbReference>
<dbReference type="SUPFAM" id="SSF52954">
    <property type="entry name" value="Class II aaRS ABD-related"/>
    <property type="match status" value="1"/>
</dbReference>
<comment type="similarity">
    <text evidence="2 11">Belongs to the class-II aminoacyl-tRNA synthetase family.</text>
</comment>
<dbReference type="SUPFAM" id="SSF55681">
    <property type="entry name" value="Class II aaRS and biotin synthetases"/>
    <property type="match status" value="1"/>
</dbReference>
<feature type="binding site" evidence="12">
    <location>
        <position position="112"/>
    </location>
    <ligand>
        <name>L-histidine</name>
        <dbReference type="ChEBI" id="CHEBI:57595"/>
    </ligand>
</feature>
<keyword evidence="8 11" id="KW-0648">Protein biosynthesis</keyword>
<dbReference type="InterPro" id="IPR004154">
    <property type="entry name" value="Anticodon-bd"/>
</dbReference>
<evidence type="ECO:0000256" key="8">
    <source>
        <dbReference type="ARBA" id="ARBA00022917"/>
    </source>
</evidence>
<comment type="subcellular location">
    <subcellularLocation>
        <location evidence="1 11">Cytoplasm</location>
    </subcellularLocation>
</comment>
<proteinExistence type="inferred from homology"/>
<dbReference type="STRING" id="520762.AN619_05160"/>
<evidence type="ECO:0000256" key="7">
    <source>
        <dbReference type="ARBA" id="ARBA00022840"/>
    </source>
</evidence>
<dbReference type="InterPro" id="IPR036621">
    <property type="entry name" value="Anticodon-bd_dom_sf"/>
</dbReference>
<name>A0A140L8W4_9FIRM</name>
<dbReference type="InterPro" id="IPR006195">
    <property type="entry name" value="aa-tRNA-synth_II"/>
</dbReference>
<protein>
    <recommendedName>
        <fullName evidence="11">Histidine--tRNA ligase</fullName>
        <ecNumber evidence="11">6.1.1.21</ecNumber>
    </recommendedName>
    <alternativeName>
        <fullName evidence="11">Histidyl-tRNA synthetase</fullName>
        <shortName evidence="11">HisRS</shortName>
    </alternativeName>
</protein>
<evidence type="ECO:0000256" key="10">
    <source>
        <dbReference type="ARBA" id="ARBA00047639"/>
    </source>
</evidence>
<evidence type="ECO:0000256" key="2">
    <source>
        <dbReference type="ARBA" id="ARBA00008226"/>
    </source>
</evidence>
<feature type="binding site" evidence="12">
    <location>
        <position position="130"/>
    </location>
    <ligand>
        <name>L-histidine</name>
        <dbReference type="ChEBI" id="CHEBI:57595"/>
    </ligand>
</feature>
<evidence type="ECO:0000256" key="11">
    <source>
        <dbReference type="HAMAP-Rule" id="MF_00127"/>
    </source>
</evidence>
<feature type="binding site" evidence="12">
    <location>
        <position position="257"/>
    </location>
    <ligand>
        <name>L-histidine</name>
        <dbReference type="ChEBI" id="CHEBI:57595"/>
    </ligand>
</feature>
<dbReference type="GO" id="GO:0006427">
    <property type="term" value="P:histidyl-tRNA aminoacylation"/>
    <property type="evidence" value="ECO:0007669"/>
    <property type="project" value="UniProtKB-UniRule"/>
</dbReference>
<evidence type="ECO:0000313" key="14">
    <source>
        <dbReference type="EMBL" id="KXG76989.1"/>
    </source>
</evidence>
<evidence type="ECO:0000256" key="5">
    <source>
        <dbReference type="ARBA" id="ARBA00022598"/>
    </source>
</evidence>
<keyword evidence="9 11" id="KW-0030">Aminoacyl-tRNA synthetase</keyword>
<dbReference type="PIRSF" id="PIRSF001549">
    <property type="entry name" value="His-tRNA_synth"/>
    <property type="match status" value="1"/>
</dbReference>
<evidence type="ECO:0000259" key="13">
    <source>
        <dbReference type="PROSITE" id="PS50862"/>
    </source>
</evidence>
<dbReference type="PANTHER" id="PTHR43707:SF1">
    <property type="entry name" value="HISTIDINE--TRNA LIGASE, MITOCHONDRIAL-RELATED"/>
    <property type="match status" value="1"/>
</dbReference>
<dbReference type="GO" id="GO:0005737">
    <property type="term" value="C:cytoplasm"/>
    <property type="evidence" value="ECO:0007669"/>
    <property type="project" value="UniProtKB-SubCell"/>
</dbReference>
<dbReference type="GO" id="GO:0140096">
    <property type="term" value="F:catalytic activity, acting on a protein"/>
    <property type="evidence" value="ECO:0007669"/>
    <property type="project" value="UniProtKB-ARBA"/>
</dbReference>
<organism evidence="14 15">
    <name type="scientific">Thermotalea metallivorans</name>
    <dbReference type="NCBI Taxonomy" id="520762"/>
    <lineage>
        <taxon>Bacteria</taxon>
        <taxon>Bacillati</taxon>
        <taxon>Bacillota</taxon>
        <taxon>Clostridia</taxon>
        <taxon>Peptostreptococcales</taxon>
        <taxon>Thermotaleaceae</taxon>
        <taxon>Thermotalea</taxon>
    </lineage>
</organism>
<dbReference type="FunFam" id="3.30.930.10:FF:000005">
    <property type="entry name" value="Histidine--tRNA ligase"/>
    <property type="match status" value="1"/>
</dbReference>
<comment type="subunit">
    <text evidence="3 11">Homodimer.</text>
</comment>
<dbReference type="OrthoDB" id="9800814at2"/>
<dbReference type="CDD" id="cd00859">
    <property type="entry name" value="HisRS_anticodon"/>
    <property type="match status" value="1"/>
</dbReference>
<dbReference type="InterPro" id="IPR015807">
    <property type="entry name" value="His-tRNA-ligase"/>
</dbReference>